<dbReference type="Proteomes" id="UP000006039">
    <property type="component" value="Unassembled WGS sequence"/>
</dbReference>
<dbReference type="EMBL" id="GL385397">
    <property type="protein sequence ID" value="EJT75354.1"/>
    <property type="molecule type" value="Genomic_DNA"/>
</dbReference>
<keyword evidence="3" id="KW-1185">Reference proteome</keyword>
<gene>
    <name evidence="2" type="primary">20345749</name>
    <name evidence="1" type="ORF">GGTG_05291</name>
</gene>
<evidence type="ECO:0000313" key="1">
    <source>
        <dbReference type="EMBL" id="EJT75354.1"/>
    </source>
</evidence>
<dbReference type="AlphaFoldDB" id="J3NVH6"/>
<name>J3NVH6_GAET3</name>
<accession>J3NVH6</accession>
<sequence>MATSRPMEGRGLPYELLAAIYSHIIHEFLAKPRLVSLEATDFPRLGGAGVRLVCHNYRTLRQDDPIRRLRLVNLTSKQIVDDIIRALPPAGRELMDKFPRQLHGLQLSPRTDLFFLSSVVLAMAHPLMFHPGIRGVGLADLRALGGVAVSAREMGLCLESWWELEPHGESEARMLQLLAGRDPGADRLVVLLGADGVSDGVRYEQLAFVPEEEARDVERRFAAGPGDLLLVRNVMQTWRRWRDAKGVSVPRLEFATIRRELGR</sequence>
<reference evidence="2" key="5">
    <citation type="submission" date="2018-04" db="UniProtKB">
        <authorList>
            <consortium name="EnsemblFungi"/>
        </authorList>
    </citation>
    <scope>IDENTIFICATION</scope>
    <source>
        <strain evidence="2">R3-111a-1</strain>
    </source>
</reference>
<dbReference type="HOGENOM" id="CLU_1069889_0_0_1"/>
<dbReference type="GeneID" id="20345749"/>
<reference evidence="1" key="3">
    <citation type="submission" date="2010-09" db="EMBL/GenBank/DDBJ databases">
        <title>Annotation of Gaeumannomyces graminis var. tritici R3-111a-1.</title>
        <authorList>
            <consortium name="The Broad Institute Genome Sequencing Platform"/>
            <person name="Ma L.-J."/>
            <person name="Dead R."/>
            <person name="Young S.K."/>
            <person name="Zeng Q."/>
            <person name="Gargeya S."/>
            <person name="Fitzgerald M."/>
            <person name="Haas B."/>
            <person name="Abouelleil A."/>
            <person name="Alvarado L."/>
            <person name="Arachchi H.M."/>
            <person name="Berlin A."/>
            <person name="Brown A."/>
            <person name="Chapman S.B."/>
            <person name="Chen Z."/>
            <person name="Dunbar C."/>
            <person name="Freedman E."/>
            <person name="Gearin G."/>
            <person name="Gellesch M."/>
            <person name="Goldberg J."/>
            <person name="Griggs A."/>
            <person name="Gujja S."/>
            <person name="Heiman D."/>
            <person name="Howarth C."/>
            <person name="Larson L."/>
            <person name="Lui A."/>
            <person name="MacDonald P.J.P."/>
            <person name="Mehta T."/>
            <person name="Montmayeur A."/>
            <person name="Murphy C."/>
            <person name="Neiman D."/>
            <person name="Pearson M."/>
            <person name="Priest M."/>
            <person name="Roberts A."/>
            <person name="Saif S."/>
            <person name="Shea T."/>
            <person name="Shenoy N."/>
            <person name="Sisk P."/>
            <person name="Stolte C."/>
            <person name="Sykes S."/>
            <person name="Yandava C."/>
            <person name="Wortman J."/>
            <person name="Nusbaum C."/>
            <person name="Birren B."/>
        </authorList>
    </citation>
    <scope>NUCLEOTIDE SEQUENCE</scope>
    <source>
        <strain evidence="1">R3-111a-1</strain>
    </source>
</reference>
<organism evidence="1">
    <name type="scientific">Gaeumannomyces tritici (strain R3-111a-1)</name>
    <name type="common">Wheat and barley take-all root rot fungus</name>
    <name type="synonym">Gaeumannomyces graminis var. tritici</name>
    <dbReference type="NCBI Taxonomy" id="644352"/>
    <lineage>
        <taxon>Eukaryota</taxon>
        <taxon>Fungi</taxon>
        <taxon>Dikarya</taxon>
        <taxon>Ascomycota</taxon>
        <taxon>Pezizomycotina</taxon>
        <taxon>Sordariomycetes</taxon>
        <taxon>Sordariomycetidae</taxon>
        <taxon>Magnaporthales</taxon>
        <taxon>Magnaporthaceae</taxon>
        <taxon>Gaeumannomyces</taxon>
    </lineage>
</organism>
<evidence type="ECO:0000313" key="3">
    <source>
        <dbReference type="Proteomes" id="UP000006039"/>
    </source>
</evidence>
<dbReference type="VEuPathDB" id="FungiDB:GGTG_05291"/>
<protein>
    <submittedName>
        <fullName evidence="1 2">Uncharacterized protein</fullName>
    </submittedName>
</protein>
<dbReference type="RefSeq" id="XP_009221354.1">
    <property type="nucleotide sequence ID" value="XM_009223090.1"/>
</dbReference>
<dbReference type="eggNOG" id="ENOG502T68B">
    <property type="taxonomic scope" value="Eukaryota"/>
</dbReference>
<reference evidence="1" key="2">
    <citation type="submission" date="2010-07" db="EMBL/GenBank/DDBJ databases">
        <authorList>
            <consortium name="The Broad Institute Genome Sequencing Platform"/>
            <consortium name="Broad Institute Genome Sequencing Center for Infectious Disease"/>
            <person name="Ma L.-J."/>
            <person name="Dead R."/>
            <person name="Young S."/>
            <person name="Zeng Q."/>
            <person name="Koehrsen M."/>
            <person name="Alvarado L."/>
            <person name="Berlin A."/>
            <person name="Chapman S.B."/>
            <person name="Chen Z."/>
            <person name="Freedman E."/>
            <person name="Gellesch M."/>
            <person name="Goldberg J."/>
            <person name="Griggs A."/>
            <person name="Gujja S."/>
            <person name="Heilman E.R."/>
            <person name="Heiman D."/>
            <person name="Hepburn T."/>
            <person name="Howarth C."/>
            <person name="Jen D."/>
            <person name="Larson L."/>
            <person name="Mehta T."/>
            <person name="Neiman D."/>
            <person name="Pearson M."/>
            <person name="Roberts A."/>
            <person name="Saif S."/>
            <person name="Shea T."/>
            <person name="Shenoy N."/>
            <person name="Sisk P."/>
            <person name="Stolte C."/>
            <person name="Sykes S."/>
            <person name="Walk T."/>
            <person name="White J."/>
            <person name="Yandava C."/>
            <person name="Haas B."/>
            <person name="Nusbaum C."/>
            <person name="Birren B."/>
        </authorList>
    </citation>
    <scope>NUCLEOTIDE SEQUENCE</scope>
    <source>
        <strain evidence="1">R3-111a-1</strain>
    </source>
</reference>
<reference evidence="2" key="4">
    <citation type="journal article" date="2015" name="G3 (Bethesda)">
        <title>Genome sequences of three phytopathogenic species of the Magnaporthaceae family of fungi.</title>
        <authorList>
            <person name="Okagaki L.H."/>
            <person name="Nunes C.C."/>
            <person name="Sailsbery J."/>
            <person name="Clay B."/>
            <person name="Brown D."/>
            <person name="John T."/>
            <person name="Oh Y."/>
            <person name="Young N."/>
            <person name="Fitzgerald M."/>
            <person name="Haas B.J."/>
            <person name="Zeng Q."/>
            <person name="Young S."/>
            <person name="Adiconis X."/>
            <person name="Fan L."/>
            <person name="Levin J.Z."/>
            <person name="Mitchell T.K."/>
            <person name="Okubara P.A."/>
            <person name="Farman M.L."/>
            <person name="Kohn L.M."/>
            <person name="Birren B."/>
            <person name="Ma L.-J."/>
            <person name="Dean R.A."/>
        </authorList>
    </citation>
    <scope>NUCLEOTIDE SEQUENCE</scope>
    <source>
        <strain evidence="2">R3-111a-1</strain>
    </source>
</reference>
<evidence type="ECO:0000313" key="2">
    <source>
        <dbReference type="EnsemblFungi" id="EJT75354"/>
    </source>
</evidence>
<dbReference type="EnsemblFungi" id="EJT75354">
    <property type="protein sequence ID" value="EJT75354"/>
    <property type="gene ID" value="GGTG_05291"/>
</dbReference>
<proteinExistence type="predicted"/>
<reference evidence="3" key="1">
    <citation type="submission" date="2010-07" db="EMBL/GenBank/DDBJ databases">
        <title>The genome sequence of Gaeumannomyces graminis var. tritici strain R3-111a-1.</title>
        <authorList>
            <consortium name="The Broad Institute Genome Sequencing Platform"/>
            <person name="Ma L.-J."/>
            <person name="Dead R."/>
            <person name="Young S."/>
            <person name="Zeng Q."/>
            <person name="Koehrsen M."/>
            <person name="Alvarado L."/>
            <person name="Berlin A."/>
            <person name="Chapman S.B."/>
            <person name="Chen Z."/>
            <person name="Freedman E."/>
            <person name="Gellesch M."/>
            <person name="Goldberg J."/>
            <person name="Griggs A."/>
            <person name="Gujja S."/>
            <person name="Heilman E.R."/>
            <person name="Heiman D."/>
            <person name="Hepburn T."/>
            <person name="Howarth C."/>
            <person name="Jen D."/>
            <person name="Larson L."/>
            <person name="Mehta T."/>
            <person name="Neiman D."/>
            <person name="Pearson M."/>
            <person name="Roberts A."/>
            <person name="Saif S."/>
            <person name="Shea T."/>
            <person name="Shenoy N."/>
            <person name="Sisk P."/>
            <person name="Stolte C."/>
            <person name="Sykes S."/>
            <person name="Walk T."/>
            <person name="White J."/>
            <person name="Yandava C."/>
            <person name="Haas B."/>
            <person name="Nusbaum C."/>
            <person name="Birren B."/>
        </authorList>
    </citation>
    <scope>NUCLEOTIDE SEQUENCE [LARGE SCALE GENOMIC DNA]</scope>
    <source>
        <strain evidence="3">R3-111a-1</strain>
    </source>
</reference>
<dbReference type="OrthoDB" id="10368542at2759"/>